<feature type="compositionally biased region" description="Basic and acidic residues" evidence="1">
    <location>
        <begin position="49"/>
        <end position="58"/>
    </location>
</feature>
<evidence type="ECO:0000313" key="3">
    <source>
        <dbReference type="EMBL" id="RVU15306.1"/>
    </source>
</evidence>
<evidence type="ECO:0000256" key="2">
    <source>
        <dbReference type="SAM" id="SignalP"/>
    </source>
</evidence>
<name>A0A437NZ62_9HYPH</name>
<dbReference type="RefSeq" id="WP_127732396.1">
    <property type="nucleotide sequence ID" value="NZ_SACP01000022.1"/>
</dbReference>
<feature type="signal peptide" evidence="2">
    <location>
        <begin position="1"/>
        <end position="17"/>
    </location>
</feature>
<evidence type="ECO:0000313" key="4">
    <source>
        <dbReference type="Proteomes" id="UP000286997"/>
    </source>
</evidence>
<evidence type="ECO:0000256" key="1">
    <source>
        <dbReference type="SAM" id="MobiDB-lite"/>
    </source>
</evidence>
<feature type="compositionally biased region" description="Gly residues" evidence="1">
    <location>
        <begin position="111"/>
        <end position="128"/>
    </location>
</feature>
<keyword evidence="4" id="KW-1185">Reference proteome</keyword>
<gene>
    <name evidence="3" type="ORF">EOE48_19930</name>
</gene>
<organism evidence="3 4">
    <name type="scientific">Methylobacterium oryzihabitans</name>
    <dbReference type="NCBI Taxonomy" id="2499852"/>
    <lineage>
        <taxon>Bacteria</taxon>
        <taxon>Pseudomonadati</taxon>
        <taxon>Pseudomonadota</taxon>
        <taxon>Alphaproteobacteria</taxon>
        <taxon>Hyphomicrobiales</taxon>
        <taxon>Methylobacteriaceae</taxon>
        <taxon>Methylobacterium</taxon>
    </lineage>
</organism>
<dbReference type="OrthoDB" id="7960860at2"/>
<feature type="compositionally biased region" description="Basic and acidic residues" evidence="1">
    <location>
        <begin position="132"/>
        <end position="145"/>
    </location>
</feature>
<keyword evidence="2" id="KW-0732">Signal</keyword>
<protein>
    <recommendedName>
        <fullName evidence="5">Secreted protein</fullName>
    </recommendedName>
</protein>
<evidence type="ECO:0008006" key="5">
    <source>
        <dbReference type="Google" id="ProtNLM"/>
    </source>
</evidence>
<dbReference type="EMBL" id="SACP01000022">
    <property type="protein sequence ID" value="RVU15306.1"/>
    <property type="molecule type" value="Genomic_DNA"/>
</dbReference>
<feature type="region of interest" description="Disordered" evidence="1">
    <location>
        <begin position="34"/>
        <end position="58"/>
    </location>
</feature>
<dbReference type="Proteomes" id="UP000286997">
    <property type="component" value="Unassembled WGS sequence"/>
</dbReference>
<feature type="compositionally biased region" description="Polar residues" evidence="1">
    <location>
        <begin position="34"/>
        <end position="44"/>
    </location>
</feature>
<feature type="chain" id="PRO_5019126274" description="Secreted protein" evidence="2">
    <location>
        <begin position="18"/>
        <end position="154"/>
    </location>
</feature>
<feature type="region of interest" description="Disordered" evidence="1">
    <location>
        <begin position="97"/>
        <end position="154"/>
    </location>
</feature>
<sequence>MPAALPLALFGAHLVLAAADGPPKLDIEGTCNSAGRTSVSQDASSDGCLRSERSAGDELRKRWGDFSAAAKRQCSGQSQAGGFPSYVETLTCLELASGSVPTTSPSNGATAGPGGPATTGSVGRGAGQEGSRMTREPDPSQRTDPLKVLGKPAS</sequence>
<dbReference type="AlphaFoldDB" id="A0A437NZ62"/>
<reference evidence="3 4" key="1">
    <citation type="submission" date="2019-01" db="EMBL/GenBank/DDBJ databases">
        <authorList>
            <person name="Chen W.-M."/>
        </authorList>
    </citation>
    <scope>NUCLEOTIDE SEQUENCE [LARGE SCALE GENOMIC DNA]</scope>
    <source>
        <strain evidence="3 4">TER-1</strain>
    </source>
</reference>
<comment type="caution">
    <text evidence="3">The sequence shown here is derived from an EMBL/GenBank/DDBJ whole genome shotgun (WGS) entry which is preliminary data.</text>
</comment>
<accession>A0A437NZ62</accession>
<proteinExistence type="predicted"/>